<protein>
    <recommendedName>
        <fullName evidence="5">C3H1-type domain-containing protein</fullName>
    </recommendedName>
</protein>
<dbReference type="Gene3D" id="4.10.1000.10">
    <property type="entry name" value="Zinc finger, CCCH-type"/>
    <property type="match status" value="1"/>
</dbReference>
<evidence type="ECO:0000259" key="5">
    <source>
        <dbReference type="PROSITE" id="PS50103"/>
    </source>
</evidence>
<dbReference type="EMBL" id="CAUJNA010003348">
    <property type="protein sequence ID" value="CAJ1399786.1"/>
    <property type="molecule type" value="Genomic_DNA"/>
</dbReference>
<gene>
    <name evidence="6" type="ORF">EVOR1521_LOCUS23259</name>
</gene>
<feature type="domain" description="C3H1-type" evidence="5">
    <location>
        <begin position="202"/>
        <end position="230"/>
    </location>
</feature>
<evidence type="ECO:0000256" key="4">
    <source>
        <dbReference type="PROSITE-ProRule" id="PRU00723"/>
    </source>
</evidence>
<organism evidence="6 7">
    <name type="scientific">Effrenium voratum</name>
    <dbReference type="NCBI Taxonomy" id="2562239"/>
    <lineage>
        <taxon>Eukaryota</taxon>
        <taxon>Sar</taxon>
        <taxon>Alveolata</taxon>
        <taxon>Dinophyceae</taxon>
        <taxon>Suessiales</taxon>
        <taxon>Symbiodiniaceae</taxon>
        <taxon>Effrenium</taxon>
    </lineage>
</organism>
<dbReference type="PROSITE" id="PS50103">
    <property type="entry name" value="ZF_C3H1"/>
    <property type="match status" value="1"/>
</dbReference>
<keyword evidence="7" id="KW-1185">Reference proteome</keyword>
<proteinExistence type="predicted"/>
<dbReference type="InterPro" id="IPR036855">
    <property type="entry name" value="Znf_CCCH_sf"/>
</dbReference>
<accession>A0AA36NDX3</accession>
<dbReference type="Pfam" id="PF00642">
    <property type="entry name" value="zf-CCCH"/>
    <property type="match status" value="1"/>
</dbReference>
<evidence type="ECO:0000256" key="1">
    <source>
        <dbReference type="ARBA" id="ARBA00022723"/>
    </source>
</evidence>
<feature type="zinc finger region" description="C3H1-type" evidence="4">
    <location>
        <begin position="202"/>
        <end position="230"/>
    </location>
</feature>
<evidence type="ECO:0000313" key="6">
    <source>
        <dbReference type="EMBL" id="CAJ1399786.1"/>
    </source>
</evidence>
<dbReference type="GO" id="GO:0008270">
    <property type="term" value="F:zinc ion binding"/>
    <property type="evidence" value="ECO:0007669"/>
    <property type="project" value="UniProtKB-KW"/>
</dbReference>
<reference evidence="6" key="1">
    <citation type="submission" date="2023-08" db="EMBL/GenBank/DDBJ databases">
        <authorList>
            <person name="Chen Y."/>
            <person name="Shah S."/>
            <person name="Dougan E. K."/>
            <person name="Thang M."/>
            <person name="Chan C."/>
        </authorList>
    </citation>
    <scope>NUCLEOTIDE SEQUENCE</scope>
</reference>
<evidence type="ECO:0000313" key="7">
    <source>
        <dbReference type="Proteomes" id="UP001178507"/>
    </source>
</evidence>
<name>A0AA36NDX3_9DINO</name>
<evidence type="ECO:0000256" key="2">
    <source>
        <dbReference type="ARBA" id="ARBA00022771"/>
    </source>
</evidence>
<dbReference type="AlphaFoldDB" id="A0AA36NDX3"/>
<dbReference type="SUPFAM" id="SSF90229">
    <property type="entry name" value="CCCH zinc finger"/>
    <property type="match status" value="1"/>
</dbReference>
<comment type="caution">
    <text evidence="6">The sequence shown here is derived from an EMBL/GenBank/DDBJ whole genome shotgun (WGS) entry which is preliminary data.</text>
</comment>
<sequence>MAGRCASLCSGCPVLSELLSPREIFTLCMVLMLGAAALLFGVAGRQQTQEALVGWSQQHWREAKCLVHEAGIEYTGDCNVHLEDADYGAWPPVKKSFAVAPGYKYQRCPEVFRSSRTHCSELKPETAQADGINMPRYNLIVCHHSFLPWALVQVEGLSPSEQDQHGRNASCGYQMGLASLYHETLSSAHGSPVEGHGEQPDFSKTRLCGDFMDRGWCANGRKCKFAHGRQELRQSKEPKLDPAQANACAAQVPAESGYEQAAFKMMLAACGSFSRQTTHEGVETSSANFSRCSSESSATGEALSCDWDVRVKNTFIQVEEEDAPHDRALHRSRSLPLF</sequence>
<keyword evidence="3 4" id="KW-0862">Zinc</keyword>
<dbReference type="SMART" id="SM00356">
    <property type="entry name" value="ZnF_C3H1"/>
    <property type="match status" value="1"/>
</dbReference>
<dbReference type="Proteomes" id="UP001178507">
    <property type="component" value="Unassembled WGS sequence"/>
</dbReference>
<keyword evidence="2 4" id="KW-0863">Zinc-finger</keyword>
<keyword evidence="1 4" id="KW-0479">Metal-binding</keyword>
<dbReference type="InterPro" id="IPR000571">
    <property type="entry name" value="Znf_CCCH"/>
</dbReference>
<evidence type="ECO:0000256" key="3">
    <source>
        <dbReference type="ARBA" id="ARBA00022833"/>
    </source>
</evidence>